<reference evidence="3" key="1">
    <citation type="journal article" date="2018" name="Nat. Genet.">
        <title>Extensive intraspecific gene order and gene structural variations between Mo17 and other maize genomes.</title>
        <authorList>
            <person name="Sun S."/>
            <person name="Zhou Y."/>
            <person name="Chen J."/>
            <person name="Shi J."/>
            <person name="Zhao H."/>
            <person name="Zhao H."/>
            <person name="Song W."/>
            <person name="Zhang M."/>
            <person name="Cui Y."/>
            <person name="Dong X."/>
            <person name="Liu H."/>
            <person name="Ma X."/>
            <person name="Jiao Y."/>
            <person name="Wang B."/>
            <person name="Wei X."/>
            <person name="Stein J.C."/>
            <person name="Glaubitz J.C."/>
            <person name="Lu F."/>
            <person name="Yu G."/>
            <person name="Liang C."/>
            <person name="Fengler K."/>
            <person name="Li B."/>
            <person name="Rafalski A."/>
            <person name="Schnable P.S."/>
            <person name="Ware D.H."/>
            <person name="Buckler E.S."/>
            <person name="Lai J."/>
        </authorList>
    </citation>
    <scope>NUCLEOTIDE SEQUENCE [LARGE SCALE GENOMIC DNA]</scope>
    <source>
        <tissue evidence="3">Seedling</tissue>
    </source>
</reference>
<feature type="compositionally biased region" description="Low complexity" evidence="1">
    <location>
        <begin position="157"/>
        <end position="190"/>
    </location>
</feature>
<evidence type="ECO:0000313" key="3">
    <source>
        <dbReference type="EMBL" id="PWZ11674.1"/>
    </source>
</evidence>
<name>A0A8J8XUN7_MAIZE</name>
<feature type="domain" description="DUF7086" evidence="2">
    <location>
        <begin position="252"/>
        <end position="384"/>
    </location>
</feature>
<organism evidence="3">
    <name type="scientific">Zea mays</name>
    <name type="common">Maize</name>
    <dbReference type="NCBI Taxonomy" id="4577"/>
    <lineage>
        <taxon>Eukaryota</taxon>
        <taxon>Viridiplantae</taxon>
        <taxon>Streptophyta</taxon>
        <taxon>Embryophyta</taxon>
        <taxon>Tracheophyta</taxon>
        <taxon>Spermatophyta</taxon>
        <taxon>Magnoliopsida</taxon>
        <taxon>Liliopsida</taxon>
        <taxon>Poales</taxon>
        <taxon>Poaceae</taxon>
        <taxon>PACMAD clade</taxon>
        <taxon>Panicoideae</taxon>
        <taxon>Andropogonodae</taxon>
        <taxon>Andropogoneae</taxon>
        <taxon>Tripsacinae</taxon>
        <taxon>Zea</taxon>
    </lineage>
</organism>
<protein>
    <recommendedName>
        <fullName evidence="2">DUF7086 domain-containing protein</fullName>
    </recommendedName>
</protein>
<accession>A0A8J8XUN7</accession>
<dbReference type="PANTHER" id="PTHR34272">
    <property type="entry name" value="EXPRESSED PROTEIN"/>
    <property type="match status" value="1"/>
</dbReference>
<dbReference type="Proteomes" id="UP000251960">
    <property type="component" value="Chromosome 8"/>
</dbReference>
<comment type="caution">
    <text evidence="3">The sequence shown here is derived from an EMBL/GenBank/DDBJ whole genome shotgun (WGS) entry which is preliminary data.</text>
</comment>
<dbReference type="AlphaFoldDB" id="A0A8J8XUN7"/>
<dbReference type="InterPro" id="IPR055513">
    <property type="entry name" value="DUF7086"/>
</dbReference>
<dbReference type="HOGENOM" id="CLU_042355_0_0_1"/>
<proteinExistence type="predicted"/>
<evidence type="ECO:0000259" key="2">
    <source>
        <dbReference type="Pfam" id="PF23324"/>
    </source>
</evidence>
<dbReference type="EMBL" id="NCVQ01000009">
    <property type="protein sequence ID" value="PWZ11674.1"/>
    <property type="molecule type" value="Genomic_DNA"/>
</dbReference>
<dbReference type="OMA" id="CARTRQH"/>
<gene>
    <name evidence="3" type="ORF">Zm00014a_021645</name>
</gene>
<sequence>MSDKSGYSLVPGDGGRSSGLIRRRSVEEGDGFLDLSLGSFYNMPSSLADGGGFSAVARALLPAAPLDASAVPSVVAASTAAPAGSAPAFALGLDSSAVPGDGSGHGHFLALASNALAAANQGQVVPAPALSVLPPLFASPVPTPAPVSVHGNANASATVPAASGSGSGATRAPRSGGSVAALSVGASSPSSAPPPQNKSAPRAQRGNITGRRRRRDGAGDDADADAAPTNGGESAPLFPWATGTACAHPTLAELFERGITSVEGEVRCKRCDAGKTVSYEIRVKFKELCRFIVGNAEGMHNRAPPEWMNPALPDCDNCGQKNSLRPVIADDERRINWIFLLLGQMLGLCTLAQLKHFCARTRQHRTGAKDRVLYLTYMELCNQLCPGVEVDMASERKNRTRPFA</sequence>
<evidence type="ECO:0000256" key="1">
    <source>
        <dbReference type="SAM" id="MobiDB-lite"/>
    </source>
</evidence>
<dbReference type="PANTHER" id="PTHR34272:SF1">
    <property type="entry name" value="EXPRESSED PROTEIN"/>
    <property type="match status" value="1"/>
</dbReference>
<feature type="region of interest" description="Disordered" evidence="1">
    <location>
        <begin position="1"/>
        <end position="22"/>
    </location>
</feature>
<feature type="region of interest" description="Disordered" evidence="1">
    <location>
        <begin position="157"/>
        <end position="236"/>
    </location>
</feature>
<dbReference type="Pfam" id="PF23324">
    <property type="entry name" value="DUF7086"/>
    <property type="match status" value="1"/>
</dbReference>